<dbReference type="SUPFAM" id="SSF53720">
    <property type="entry name" value="ALDH-like"/>
    <property type="match status" value="1"/>
</dbReference>
<evidence type="ECO:0000256" key="3">
    <source>
        <dbReference type="ARBA" id="ARBA00023027"/>
    </source>
</evidence>
<reference evidence="9 10" key="1">
    <citation type="submission" date="2011-05" db="EMBL/GenBank/DDBJ databases">
        <title>Complete sequence of chromosome 1 of Sphingobium chlorophenolicum L-1.</title>
        <authorList>
            <consortium name="US DOE Joint Genome Institute"/>
            <person name="Lucas S."/>
            <person name="Han J."/>
            <person name="Lapidus A."/>
            <person name="Cheng J.-F."/>
            <person name="Goodwin L."/>
            <person name="Pitluck S."/>
            <person name="Peters L."/>
            <person name="Daligault H."/>
            <person name="Han C."/>
            <person name="Tapia R."/>
            <person name="Land M."/>
            <person name="Hauser L."/>
            <person name="Kyrpides N."/>
            <person name="Ivanova N."/>
            <person name="Pagani I."/>
            <person name="Turner P."/>
            <person name="Copley S."/>
            <person name="Woyke T."/>
        </authorList>
    </citation>
    <scope>NUCLEOTIDE SEQUENCE [LARGE SCALE GENOMIC DNA]</scope>
    <source>
        <strain evidence="9 10">L-1</strain>
    </source>
</reference>
<name>F6EUH3_SPHCR</name>
<dbReference type="FunFam" id="3.40.309.10:FF:000003">
    <property type="entry name" value="Aldehyde dehydrogenase"/>
    <property type="match status" value="1"/>
</dbReference>
<evidence type="ECO:0000256" key="4">
    <source>
        <dbReference type="PIRNR" id="PIRNR036492"/>
    </source>
</evidence>
<evidence type="ECO:0000256" key="2">
    <source>
        <dbReference type="ARBA" id="ARBA00023002"/>
    </source>
</evidence>
<evidence type="ECO:0000256" key="5">
    <source>
        <dbReference type="PIRSR" id="PIRSR036492-1"/>
    </source>
</evidence>
<dbReference type="InterPro" id="IPR016162">
    <property type="entry name" value="Ald_DH_N"/>
</dbReference>
<dbReference type="EMBL" id="CP002798">
    <property type="protein sequence ID" value="AEG47867.1"/>
    <property type="molecule type" value="Genomic_DNA"/>
</dbReference>
<dbReference type="GO" id="GO:0006081">
    <property type="term" value="P:aldehyde metabolic process"/>
    <property type="evidence" value="ECO:0007669"/>
    <property type="project" value="InterPro"/>
</dbReference>
<keyword evidence="10" id="KW-1185">Reference proteome</keyword>
<feature type="domain" description="Aldehyde dehydrogenase" evidence="8">
    <location>
        <begin position="31"/>
        <end position="439"/>
    </location>
</feature>
<dbReference type="PANTHER" id="PTHR43570">
    <property type="entry name" value="ALDEHYDE DEHYDROGENASE"/>
    <property type="match status" value="1"/>
</dbReference>
<dbReference type="Gene3D" id="3.40.605.10">
    <property type="entry name" value="Aldehyde Dehydrogenase, Chain A, domain 1"/>
    <property type="match status" value="1"/>
</dbReference>
<dbReference type="STRING" id="690566.Sphch_0166"/>
<feature type="active site" evidence="5">
    <location>
        <position position="250"/>
    </location>
</feature>
<protein>
    <recommendedName>
        <fullName evidence="4">Aldehyde dehydrogenase</fullName>
    </recommendedName>
</protein>
<feature type="active site" evidence="5 6">
    <location>
        <position position="216"/>
    </location>
</feature>
<dbReference type="GO" id="GO:0005737">
    <property type="term" value="C:cytoplasm"/>
    <property type="evidence" value="ECO:0007669"/>
    <property type="project" value="TreeGrafter"/>
</dbReference>
<evidence type="ECO:0000256" key="6">
    <source>
        <dbReference type="PROSITE-ProRule" id="PRU10007"/>
    </source>
</evidence>
<dbReference type="InterPro" id="IPR029510">
    <property type="entry name" value="Ald_DH_CS_GLU"/>
</dbReference>
<dbReference type="PIRSF" id="PIRSF036492">
    <property type="entry name" value="ALDH"/>
    <property type="match status" value="1"/>
</dbReference>
<gene>
    <name evidence="9" type="ORF">Sphch_0166</name>
</gene>
<dbReference type="InterPro" id="IPR015590">
    <property type="entry name" value="Aldehyde_DH_dom"/>
</dbReference>
<dbReference type="Pfam" id="PF00171">
    <property type="entry name" value="Aldedh"/>
    <property type="match status" value="1"/>
</dbReference>
<accession>F6EUH3</accession>
<keyword evidence="2 4" id="KW-0560">Oxidoreductase</keyword>
<evidence type="ECO:0000313" key="10">
    <source>
        <dbReference type="Proteomes" id="UP000007150"/>
    </source>
</evidence>
<dbReference type="GO" id="GO:0004029">
    <property type="term" value="F:aldehyde dehydrogenase (NAD+) activity"/>
    <property type="evidence" value="ECO:0007669"/>
    <property type="project" value="TreeGrafter"/>
</dbReference>
<dbReference type="Proteomes" id="UP000007150">
    <property type="component" value="Chromosome 1"/>
</dbReference>
<evidence type="ECO:0000259" key="8">
    <source>
        <dbReference type="Pfam" id="PF00171"/>
    </source>
</evidence>
<comment type="similarity">
    <text evidence="1 4 7">Belongs to the aldehyde dehydrogenase family.</text>
</comment>
<dbReference type="InterPro" id="IPR016163">
    <property type="entry name" value="Ald_DH_C"/>
</dbReference>
<dbReference type="KEGG" id="sch:Sphch_0166"/>
<dbReference type="InterPro" id="IPR016161">
    <property type="entry name" value="Ald_DH/histidinol_DH"/>
</dbReference>
<sequence length="473" mass="51637">MNTALNTPNSELFGLLARQRAAADADMLPDIAVRRDRLRRLLALVRGNRTAFEDALVADFGERSRDETLAFEVFTSVEDIKHTSRHLSRWMQPQRRPISLMSMPGRARLIPQPLGVVGVVVPWNYPLYLAISPLAPILAAGNRAMVKPSPDTPHFAALMAQLVADAFAPEELAIVEDEGPGFSALPFDHLFFTGSTHVGRLVMAAAAANLTPVTLELGGKSPVIVSPSFPLARVAEQVAFGKTANAGQTCVAPDYVLVPRGQAGAFIAESRAVVERFYPQLVGNPDYTAVINERQFARLNGYLDDARAKGATLHPLHGDDAQQGARQMVPTAITGVNDSMRLMQEEIFGPVMPVVEYDGLDEAIDFVKARPRPLALYIFSTVQAEQTRVLRETISGGVVINGVMTHVAQNNLPFGGVGASGMGQYHGREGFETFSKLKPVVYQSRFSPMNLMFPPRPDGRLRRSVNWMLGRQS</sequence>
<keyword evidence="3" id="KW-0520">NAD</keyword>
<dbReference type="HOGENOM" id="CLU_005391_3_6_5"/>
<dbReference type="PANTHER" id="PTHR43570:SF20">
    <property type="entry name" value="ALDEHYDE DEHYDROGENASE ALDX-RELATED"/>
    <property type="match status" value="1"/>
</dbReference>
<dbReference type="AlphaFoldDB" id="F6EUH3"/>
<evidence type="ECO:0000313" key="9">
    <source>
        <dbReference type="EMBL" id="AEG47867.1"/>
    </source>
</evidence>
<dbReference type="PROSITE" id="PS00687">
    <property type="entry name" value="ALDEHYDE_DEHYDR_GLU"/>
    <property type="match status" value="1"/>
</dbReference>
<dbReference type="RefSeq" id="WP_013846140.1">
    <property type="nucleotide sequence ID" value="NC_015593.1"/>
</dbReference>
<dbReference type="Gene3D" id="3.40.309.10">
    <property type="entry name" value="Aldehyde Dehydrogenase, Chain A, domain 2"/>
    <property type="match status" value="1"/>
</dbReference>
<proteinExistence type="inferred from homology"/>
<evidence type="ECO:0000256" key="7">
    <source>
        <dbReference type="RuleBase" id="RU003345"/>
    </source>
</evidence>
<evidence type="ECO:0000256" key="1">
    <source>
        <dbReference type="ARBA" id="ARBA00009986"/>
    </source>
</evidence>
<dbReference type="InterPro" id="IPR012394">
    <property type="entry name" value="Aldehyde_DH_NAD(P)"/>
</dbReference>
<organism evidence="9 10">
    <name type="scientific">Sphingobium chlorophenolicum L-1</name>
    <dbReference type="NCBI Taxonomy" id="690566"/>
    <lineage>
        <taxon>Bacteria</taxon>
        <taxon>Pseudomonadati</taxon>
        <taxon>Pseudomonadota</taxon>
        <taxon>Alphaproteobacteria</taxon>
        <taxon>Sphingomonadales</taxon>
        <taxon>Sphingomonadaceae</taxon>
        <taxon>Sphingobium</taxon>
    </lineage>
</organism>
<dbReference type="CDD" id="cd07133">
    <property type="entry name" value="ALDH_CALDH_CalB"/>
    <property type="match status" value="1"/>
</dbReference>